<dbReference type="Pfam" id="PF13786">
    <property type="entry name" value="DUF4179"/>
    <property type="match status" value="1"/>
</dbReference>
<reference evidence="5 6" key="1">
    <citation type="submission" date="2018-05" db="EMBL/GenBank/DDBJ databases">
        <title>Genomic Encyclopedia of Type Strains, Phase III (KMG-III): the genomes of soil and plant-associated and newly described type strains.</title>
        <authorList>
            <person name="Whitman W."/>
        </authorList>
    </citation>
    <scope>NUCLEOTIDE SEQUENCE [LARGE SCALE GENOMIC DNA]</scope>
    <source>
        <strain evidence="5 6">CECT 5696</strain>
    </source>
</reference>
<dbReference type="Gene3D" id="2.60.40.1630">
    <property type="entry name" value="bacillus anthracis domain"/>
    <property type="match status" value="1"/>
</dbReference>
<dbReference type="EMBL" id="QGTQ01000008">
    <property type="protein sequence ID" value="PWW02797.1"/>
    <property type="molecule type" value="Genomic_DNA"/>
</dbReference>
<organism evidence="5 6">
    <name type="scientific">Paenibacillus cellulosilyticus</name>
    <dbReference type="NCBI Taxonomy" id="375489"/>
    <lineage>
        <taxon>Bacteria</taxon>
        <taxon>Bacillati</taxon>
        <taxon>Bacillota</taxon>
        <taxon>Bacilli</taxon>
        <taxon>Bacillales</taxon>
        <taxon>Paenibacillaceae</taxon>
        <taxon>Paenibacillus</taxon>
    </lineage>
</organism>
<feature type="region of interest" description="Disordered" evidence="1">
    <location>
        <begin position="367"/>
        <end position="390"/>
    </location>
</feature>
<dbReference type="InterPro" id="IPR040680">
    <property type="entry name" value="DUF5643"/>
</dbReference>
<keyword evidence="2" id="KW-0812">Transmembrane</keyword>
<sequence>MKEDSIDERLERLRLEKEVTVDMPEAVEHRLKETLRRIRAEAAVSLSTSNPSRRLNLVTPPIDTHIQSVDVEAKRSHSNPPKKQYLLRRLAVVTVAGALLLGVGLAGLGYVSPAFADTMRSVPLLGNLLSIYGDKGIQAASENNLVQPVAATETRGDSTISVRNVIYDGTRIVLEVHRTGEGKFYSTNLSAPERGELTSVETYLQEQQLLPSWRPAGENTVLVSINLHTELPSRFTLRLRMTLSGVEQPFEFDVPVEINTDPVVIENPKMPDSLAQHGFVVDKVVVTPVTTQVFFHLRPKAEDTNNNFVHPDDFDMSDARDEQGHIYETLGGQGDPETESGSKQYYIFEPVDPEARTLNLTFNVAGGPDGKPYSIEMEVPLPDRPADSKS</sequence>
<keyword evidence="2" id="KW-0472">Membrane</keyword>
<evidence type="ECO:0000313" key="6">
    <source>
        <dbReference type="Proteomes" id="UP000246635"/>
    </source>
</evidence>
<keyword evidence="6" id="KW-1185">Reference proteome</keyword>
<evidence type="ECO:0000256" key="2">
    <source>
        <dbReference type="SAM" id="Phobius"/>
    </source>
</evidence>
<evidence type="ECO:0000256" key="1">
    <source>
        <dbReference type="SAM" id="MobiDB-lite"/>
    </source>
</evidence>
<protein>
    <submittedName>
        <fullName evidence="5">Uncharacterized protein DUF4179</fullName>
    </submittedName>
</protein>
<feature type="transmembrane region" description="Helical" evidence="2">
    <location>
        <begin position="90"/>
        <end position="111"/>
    </location>
</feature>
<comment type="caution">
    <text evidence="5">The sequence shown here is derived from an EMBL/GenBank/DDBJ whole genome shotgun (WGS) entry which is preliminary data.</text>
</comment>
<evidence type="ECO:0000313" key="5">
    <source>
        <dbReference type="EMBL" id="PWW02797.1"/>
    </source>
</evidence>
<dbReference type="RefSeq" id="WP_174812672.1">
    <property type="nucleotide sequence ID" value="NZ_CP054612.1"/>
</dbReference>
<keyword evidence="2" id="KW-1133">Transmembrane helix</keyword>
<evidence type="ECO:0000259" key="4">
    <source>
        <dbReference type="Pfam" id="PF18705"/>
    </source>
</evidence>
<evidence type="ECO:0000259" key="3">
    <source>
        <dbReference type="Pfam" id="PF13786"/>
    </source>
</evidence>
<name>A0A2V2YU63_9BACL</name>
<proteinExistence type="predicted"/>
<feature type="domain" description="DUF4179" evidence="3">
    <location>
        <begin position="89"/>
        <end position="174"/>
    </location>
</feature>
<dbReference type="Pfam" id="PF18705">
    <property type="entry name" value="DUF5643"/>
    <property type="match status" value="1"/>
</dbReference>
<accession>A0A2V2YU63</accession>
<dbReference type="Proteomes" id="UP000246635">
    <property type="component" value="Unassembled WGS sequence"/>
</dbReference>
<dbReference type="AlphaFoldDB" id="A0A2V2YU63"/>
<feature type="domain" description="DUF5643" evidence="4">
    <location>
        <begin position="276"/>
        <end position="375"/>
    </location>
</feature>
<gene>
    <name evidence="5" type="ORF">DFQ01_10873</name>
</gene>
<dbReference type="InterPro" id="IPR025436">
    <property type="entry name" value="DUF4179"/>
</dbReference>